<evidence type="ECO:0000313" key="2">
    <source>
        <dbReference type="Proteomes" id="UP000060487"/>
    </source>
</evidence>
<evidence type="ECO:0000313" key="1">
    <source>
        <dbReference type="EMBL" id="KWT77353.1"/>
    </source>
</evidence>
<reference evidence="1 2" key="1">
    <citation type="submission" date="2015-11" db="EMBL/GenBank/DDBJ databases">
        <authorList>
            <person name="Lin W."/>
        </authorList>
    </citation>
    <scope>NUCLEOTIDE SEQUENCE [LARGE SCALE GENOMIC DNA]</scope>
    <source>
        <strain evidence="1 2">HCH-1</strain>
    </source>
</reference>
<accession>A0ABR5SBN0</accession>
<protein>
    <recommendedName>
        <fullName evidence="3">Secreted protein</fullName>
    </recommendedName>
</protein>
<keyword evidence="2" id="KW-1185">Reference proteome</keyword>
<organism evidence="1 2">
    <name type="scientific">Candidatus Magnetominusculus xianensis</name>
    <dbReference type="NCBI Taxonomy" id="1748249"/>
    <lineage>
        <taxon>Bacteria</taxon>
        <taxon>Pseudomonadati</taxon>
        <taxon>Nitrospirota</taxon>
        <taxon>Nitrospiria</taxon>
        <taxon>Nitrospirales</taxon>
        <taxon>Nitrospiraceae</taxon>
        <taxon>Candidatus Magnetominusculus</taxon>
    </lineage>
</organism>
<sequence>MMSEKVFQIAMAIVGILLMLQGIAMSEPQRLTTEEQRQIVVDKRKAKENLKGIKDADIDACKNFEDCKPLIKTLIKAVKSAQ</sequence>
<proteinExistence type="predicted"/>
<dbReference type="Proteomes" id="UP000060487">
    <property type="component" value="Unassembled WGS sequence"/>
</dbReference>
<gene>
    <name evidence="1" type="ORF">ASN18_3048</name>
</gene>
<name>A0ABR5SBN0_9BACT</name>
<comment type="caution">
    <text evidence="1">The sequence shown here is derived from an EMBL/GenBank/DDBJ whole genome shotgun (WGS) entry which is preliminary data.</text>
</comment>
<dbReference type="RefSeq" id="WP_085053658.1">
    <property type="nucleotide sequence ID" value="NZ_LNQR01000123.1"/>
</dbReference>
<dbReference type="EMBL" id="LNQR01000123">
    <property type="protein sequence ID" value="KWT77353.1"/>
    <property type="molecule type" value="Genomic_DNA"/>
</dbReference>
<evidence type="ECO:0008006" key="3">
    <source>
        <dbReference type="Google" id="ProtNLM"/>
    </source>
</evidence>